<sequence>MLPGWKRFYVVALSMTNLLFLILTQPVADKFKRHPEKVDKNDSYVIMVVQTIQVFLYIAAQILLARHIVEFLILTLFLLWNCTIQIILSSGYLIFTILYGHADPLVMSLAILDITFLVVGLVFWNVAEEYLQMGIQEDFIDQ</sequence>
<evidence type="ECO:0000313" key="2">
    <source>
        <dbReference type="Proteomes" id="UP000001819"/>
    </source>
</evidence>
<feature type="transmembrane region" description="Helical" evidence="1">
    <location>
        <begin position="7"/>
        <end position="24"/>
    </location>
</feature>
<dbReference type="KEGG" id="dpo:26532679"/>
<keyword evidence="2" id="KW-1185">Reference proteome</keyword>
<accession>A0A6I8VIZ4</accession>
<protein>
    <submittedName>
        <fullName evidence="3">Uncharacterized protein</fullName>
    </submittedName>
</protein>
<reference evidence="3" key="1">
    <citation type="submission" date="2025-08" db="UniProtKB">
        <authorList>
            <consortium name="RefSeq"/>
        </authorList>
    </citation>
    <scope>IDENTIFICATION</scope>
    <source>
        <strain evidence="3">MV-25-SWS-2005</strain>
        <tissue evidence="3">Whole body</tissue>
    </source>
</reference>
<evidence type="ECO:0000313" key="3">
    <source>
        <dbReference type="RefSeq" id="XP_015042110.2"/>
    </source>
</evidence>
<feature type="transmembrane region" description="Helical" evidence="1">
    <location>
        <begin position="44"/>
        <end position="64"/>
    </location>
</feature>
<organism evidence="2 3">
    <name type="scientific">Drosophila pseudoobscura pseudoobscura</name>
    <name type="common">Fruit fly</name>
    <dbReference type="NCBI Taxonomy" id="46245"/>
    <lineage>
        <taxon>Eukaryota</taxon>
        <taxon>Metazoa</taxon>
        <taxon>Ecdysozoa</taxon>
        <taxon>Arthropoda</taxon>
        <taxon>Hexapoda</taxon>
        <taxon>Insecta</taxon>
        <taxon>Pterygota</taxon>
        <taxon>Neoptera</taxon>
        <taxon>Endopterygota</taxon>
        <taxon>Diptera</taxon>
        <taxon>Brachycera</taxon>
        <taxon>Muscomorpha</taxon>
        <taxon>Ephydroidea</taxon>
        <taxon>Drosophilidae</taxon>
        <taxon>Drosophila</taxon>
        <taxon>Sophophora</taxon>
    </lineage>
</organism>
<dbReference type="AlphaFoldDB" id="A0A6I8VIZ4"/>
<proteinExistence type="predicted"/>
<keyword evidence="1" id="KW-1133">Transmembrane helix</keyword>
<dbReference type="Proteomes" id="UP000001819">
    <property type="component" value="Chromosome X"/>
</dbReference>
<gene>
    <name evidence="3" type="primary">LOC26532679</name>
</gene>
<keyword evidence="1" id="KW-0812">Transmembrane</keyword>
<keyword evidence="1" id="KW-0472">Membrane</keyword>
<dbReference type="RefSeq" id="XP_015042110.2">
    <property type="nucleotide sequence ID" value="XM_015186624.2"/>
</dbReference>
<evidence type="ECO:0000256" key="1">
    <source>
        <dbReference type="SAM" id="Phobius"/>
    </source>
</evidence>
<feature type="transmembrane region" description="Helical" evidence="1">
    <location>
        <begin position="71"/>
        <end position="99"/>
    </location>
</feature>
<dbReference type="InParanoid" id="A0A6I8VIZ4"/>
<dbReference type="ExpressionAtlas" id="A0A6I8VIZ4">
    <property type="expression patterns" value="baseline"/>
</dbReference>
<feature type="transmembrane region" description="Helical" evidence="1">
    <location>
        <begin position="105"/>
        <end position="127"/>
    </location>
</feature>
<name>A0A6I8VIZ4_DROPS</name>